<evidence type="ECO:0000256" key="4">
    <source>
        <dbReference type="ARBA" id="ARBA00022946"/>
    </source>
</evidence>
<evidence type="ECO:0000256" key="11">
    <source>
        <dbReference type="RuleBase" id="RU364074"/>
    </source>
</evidence>
<accession>A0A481SZQ5</accession>
<keyword evidence="8" id="KW-0496">Mitochondrion</keyword>
<dbReference type="InterPro" id="IPR027110">
    <property type="entry name" value="PDHB_mito-type"/>
</dbReference>
<evidence type="ECO:0000256" key="2">
    <source>
        <dbReference type="ARBA" id="ARBA00004173"/>
    </source>
</evidence>
<dbReference type="FunFam" id="3.40.50.970:FF:000006">
    <property type="entry name" value="Pyruvate dehydrogenase E1 component subunit beta"/>
    <property type="match status" value="1"/>
</dbReference>
<comment type="cofactor">
    <cofactor evidence="1 11">
        <name>thiamine diphosphate</name>
        <dbReference type="ChEBI" id="CHEBI:58937"/>
    </cofactor>
</comment>
<evidence type="ECO:0000313" key="13">
    <source>
        <dbReference type="EMBL" id="QBH74084.1"/>
    </source>
</evidence>
<dbReference type="FunFam" id="3.40.50.920:FF:000001">
    <property type="entry name" value="Pyruvate dehydrogenase E1 beta subunit"/>
    <property type="match status" value="1"/>
</dbReference>
<keyword evidence="6 11" id="KW-0560">Oxidoreductase</keyword>
<dbReference type="PANTHER" id="PTHR11624:SF96">
    <property type="entry name" value="PYRUVATE DEHYDROGENASE E1 COMPONENT SUBUNIT BETA, MITOCHONDRIAL"/>
    <property type="match status" value="1"/>
</dbReference>
<dbReference type="InterPro" id="IPR009014">
    <property type="entry name" value="Transketo_C/PFOR_II"/>
</dbReference>
<dbReference type="Gene3D" id="3.40.50.920">
    <property type="match status" value="1"/>
</dbReference>
<dbReference type="NCBIfam" id="NF008854">
    <property type="entry name" value="PRK11892.1"/>
    <property type="match status" value="1"/>
</dbReference>
<dbReference type="InterPro" id="IPR005475">
    <property type="entry name" value="Transketolase-like_Pyr-bd"/>
</dbReference>
<reference evidence="13" key="1">
    <citation type="journal article" date="2019" name="Sci. Rep.">
        <title>No signal of deleterious mutation accumulation in conserved gene sequences of extant asexual hexapods.</title>
        <authorList>
            <person name="Brandt A."/>
            <person name="Bast J."/>
            <person name="Scheu S."/>
            <person name="Meusemann K."/>
            <person name="Donath A."/>
            <person name="Schuette K."/>
            <person name="Machida R."/>
            <person name="Kraaijeveld K."/>
        </authorList>
    </citation>
    <scope>NUCLEOTIDE SEQUENCE</scope>
    <source>
        <strain evidence="13">OG4377</strain>
    </source>
</reference>
<dbReference type="SUPFAM" id="SSF52518">
    <property type="entry name" value="Thiamin diphosphate-binding fold (THDP-binding)"/>
    <property type="match status" value="1"/>
</dbReference>
<dbReference type="SUPFAM" id="SSF52922">
    <property type="entry name" value="TK C-terminal domain-like"/>
    <property type="match status" value="1"/>
</dbReference>
<dbReference type="Gene3D" id="3.40.50.970">
    <property type="match status" value="1"/>
</dbReference>
<sequence>MICNPLKSVCRRTFSTSRLLGVQQMTVRDALNSALDEEMERDERVFLMGEEVAMYDGAYKISRGLWKKYGDKRVIDTPITEMGFAGIAVGSAMAGLRPICEFMTFNFAMQAIDQIINSAAKTYYMSAGKVNVPIVFRGPNGAAAGVAAQHSQCFGAWYAHCPGLKVISPYSSEDHRGLLKAAIRDPDPVVFLENEILYGAQYSITDQALAKDFVIPIGKAKIEKAGTHATLVSHSRGVELCLEAAKQLSSVGVDVEVINLRSLRPLDMETIVKSIAKTNHLITVEQGWPSCGVGAEICARIVESEALFHLDAPVGRVVGVDVPMPYVKSLEVMALPQPADIVEAVNKVLGLS</sequence>
<dbReference type="EMBL" id="MH799925">
    <property type="protein sequence ID" value="QBH74084.1"/>
    <property type="molecule type" value="mRNA"/>
</dbReference>
<keyword evidence="3" id="KW-0479">Metal-binding</keyword>
<evidence type="ECO:0000256" key="3">
    <source>
        <dbReference type="ARBA" id="ARBA00022723"/>
    </source>
</evidence>
<evidence type="ECO:0000256" key="10">
    <source>
        <dbReference type="ARBA" id="ARBA00051231"/>
    </source>
</evidence>
<protein>
    <recommendedName>
        <fullName evidence="11">Pyruvate dehydrogenase E1 component subunit beta</fullName>
        <ecNumber evidence="11">1.2.4.1</ecNumber>
    </recommendedName>
</protein>
<dbReference type="GO" id="GO:0004739">
    <property type="term" value="F:pyruvate dehydrogenase (acetyl-transferring) activity"/>
    <property type="evidence" value="ECO:0007669"/>
    <property type="project" value="UniProtKB-UniRule"/>
</dbReference>
<evidence type="ECO:0000256" key="8">
    <source>
        <dbReference type="ARBA" id="ARBA00023128"/>
    </source>
</evidence>
<keyword evidence="5" id="KW-0630">Potassium</keyword>
<name>A0A481SZQ5_9NEOP</name>
<dbReference type="InterPro" id="IPR033248">
    <property type="entry name" value="Transketolase_C"/>
</dbReference>
<evidence type="ECO:0000256" key="9">
    <source>
        <dbReference type="ARBA" id="ARBA00023317"/>
    </source>
</evidence>
<keyword evidence="4" id="KW-0809">Transit peptide</keyword>
<dbReference type="InterPro" id="IPR029061">
    <property type="entry name" value="THDP-binding"/>
</dbReference>
<evidence type="ECO:0000256" key="5">
    <source>
        <dbReference type="ARBA" id="ARBA00022958"/>
    </source>
</evidence>
<proteinExistence type="evidence at transcript level"/>
<comment type="function">
    <text evidence="11">The pyruvate dehydrogenase complex catalyzes the overall conversion of pyruvate to acetyl-CoA and CO2.</text>
</comment>
<dbReference type="EC" id="1.2.4.1" evidence="11"/>
<evidence type="ECO:0000256" key="1">
    <source>
        <dbReference type="ARBA" id="ARBA00001964"/>
    </source>
</evidence>
<evidence type="ECO:0000256" key="6">
    <source>
        <dbReference type="ARBA" id="ARBA00023002"/>
    </source>
</evidence>
<organism evidence="13">
    <name type="scientific">Eurycantha calcarata</name>
    <dbReference type="NCBI Taxonomy" id="93610"/>
    <lineage>
        <taxon>Eukaryota</taxon>
        <taxon>Metazoa</taxon>
        <taxon>Ecdysozoa</taxon>
        <taxon>Arthropoda</taxon>
        <taxon>Hexapoda</taxon>
        <taxon>Insecta</taxon>
        <taxon>Pterygota</taxon>
        <taxon>Neoptera</taxon>
        <taxon>Polyneoptera</taxon>
        <taxon>Phasmatodea</taxon>
        <taxon>Verophasmatodea</taxon>
        <taxon>Anareolatae</taxon>
        <taxon>Phasmatidae</taxon>
        <taxon>Eurycanthinae</taxon>
        <taxon>Eurycantha</taxon>
    </lineage>
</organism>
<dbReference type="SMART" id="SM00861">
    <property type="entry name" value="Transket_pyr"/>
    <property type="match status" value="1"/>
</dbReference>
<comment type="catalytic activity">
    <reaction evidence="10 11">
        <text>N(6)-[(R)-lipoyl]-L-lysyl-[protein] + pyruvate + H(+) = N(6)-[(R)-S(8)-acetyldihydrolipoyl]-L-lysyl-[protein] + CO2</text>
        <dbReference type="Rhea" id="RHEA:19189"/>
        <dbReference type="Rhea" id="RHEA-COMP:10474"/>
        <dbReference type="Rhea" id="RHEA-COMP:10478"/>
        <dbReference type="ChEBI" id="CHEBI:15361"/>
        <dbReference type="ChEBI" id="CHEBI:15378"/>
        <dbReference type="ChEBI" id="CHEBI:16526"/>
        <dbReference type="ChEBI" id="CHEBI:83099"/>
        <dbReference type="ChEBI" id="CHEBI:83111"/>
        <dbReference type="EC" id="1.2.4.1"/>
    </reaction>
</comment>
<dbReference type="CDD" id="cd07036">
    <property type="entry name" value="TPP_PYR_E1-PDHc-beta_like"/>
    <property type="match status" value="1"/>
</dbReference>
<dbReference type="Pfam" id="PF02779">
    <property type="entry name" value="Transket_pyr"/>
    <property type="match status" value="1"/>
</dbReference>
<dbReference type="GO" id="GO:0005739">
    <property type="term" value="C:mitochondrion"/>
    <property type="evidence" value="ECO:0007669"/>
    <property type="project" value="UniProtKB-SubCell"/>
</dbReference>
<dbReference type="PANTHER" id="PTHR11624">
    <property type="entry name" value="DEHYDROGENASE RELATED"/>
    <property type="match status" value="1"/>
</dbReference>
<dbReference type="GO" id="GO:0006086">
    <property type="term" value="P:pyruvate decarboxylation to acetyl-CoA"/>
    <property type="evidence" value="ECO:0007669"/>
    <property type="project" value="InterPro"/>
</dbReference>
<dbReference type="AlphaFoldDB" id="A0A481SZQ5"/>
<dbReference type="GO" id="GO:0046872">
    <property type="term" value="F:metal ion binding"/>
    <property type="evidence" value="ECO:0007669"/>
    <property type="project" value="UniProtKB-KW"/>
</dbReference>
<keyword evidence="7 11" id="KW-0786">Thiamine pyrophosphate</keyword>
<dbReference type="NCBIfam" id="NF006667">
    <property type="entry name" value="PRK09212.1"/>
    <property type="match status" value="1"/>
</dbReference>
<comment type="subcellular location">
    <subcellularLocation>
        <location evidence="2">Mitochondrion</location>
    </subcellularLocation>
</comment>
<evidence type="ECO:0000259" key="12">
    <source>
        <dbReference type="SMART" id="SM00861"/>
    </source>
</evidence>
<feature type="domain" description="Transketolase-like pyrimidine-binding" evidence="12">
    <location>
        <begin position="25"/>
        <end position="200"/>
    </location>
</feature>
<dbReference type="Pfam" id="PF02780">
    <property type="entry name" value="Transketolase_C"/>
    <property type="match status" value="1"/>
</dbReference>
<evidence type="ECO:0000256" key="7">
    <source>
        <dbReference type="ARBA" id="ARBA00023052"/>
    </source>
</evidence>
<keyword evidence="9 11" id="KW-0670">Pyruvate</keyword>